<sequence>MTSSNGWQRGALAAGIAGVVALAGCSASGQADADQPQGGTVTLEFMQWWEPELPKGSFRELMDRFESENPGIEVELISGPWSQTKDQIIAGAASGTIADVVGLDGSWLYDLSRQGAIADLGEIFEENDYDTSKLVQQVTVDGATVMVPAVNFAYPLFVNLDLLEQVGVSEPPTTRSEFLAAAKAISEAGGDASGWAMPLALETANGVQNDILPWVWAGGGQILTDDGKPDLENEASVSGLEFVKELWDAGAVSPGAFSMAEQDKVEEFAAGRVGMMFSSLAHINMLRASNPDLNFTVVAPPVPDGYSGEIGINTNSWGVGIADSSEHKAEAFKLLEFLLSAEVSSELSTWANGFPGNVDGAPDFSGTDPLFKQAFDIFQDGYPMNEFVGAPVAQELQRQYATEVQRMLDGDLPVTDALKAAQTAWSGEF</sequence>
<organism evidence="2 3">
    <name type="scientific">Cellulomonas avistercoris</name>
    <dbReference type="NCBI Taxonomy" id="2762242"/>
    <lineage>
        <taxon>Bacteria</taxon>
        <taxon>Bacillati</taxon>
        <taxon>Actinomycetota</taxon>
        <taxon>Actinomycetes</taxon>
        <taxon>Micrococcales</taxon>
        <taxon>Cellulomonadaceae</taxon>
        <taxon>Cellulomonas</taxon>
    </lineage>
</organism>
<keyword evidence="1" id="KW-0732">Signal</keyword>
<evidence type="ECO:0000256" key="1">
    <source>
        <dbReference type="SAM" id="SignalP"/>
    </source>
</evidence>
<dbReference type="Gene3D" id="3.40.190.10">
    <property type="entry name" value="Periplasmic binding protein-like II"/>
    <property type="match status" value="1"/>
</dbReference>
<keyword evidence="3" id="KW-1185">Reference proteome</keyword>
<dbReference type="PANTHER" id="PTHR43649">
    <property type="entry name" value="ARABINOSE-BINDING PROTEIN-RELATED"/>
    <property type="match status" value="1"/>
</dbReference>
<accession>A0ABR8QGQ5</accession>
<dbReference type="InterPro" id="IPR050490">
    <property type="entry name" value="Bact_solute-bd_prot1"/>
</dbReference>
<feature type="signal peptide" evidence="1">
    <location>
        <begin position="1"/>
        <end position="33"/>
    </location>
</feature>
<dbReference type="Proteomes" id="UP000604241">
    <property type="component" value="Unassembled WGS sequence"/>
</dbReference>
<evidence type="ECO:0000313" key="2">
    <source>
        <dbReference type="EMBL" id="MBD7919611.1"/>
    </source>
</evidence>
<evidence type="ECO:0000313" key="3">
    <source>
        <dbReference type="Proteomes" id="UP000604241"/>
    </source>
</evidence>
<proteinExistence type="predicted"/>
<dbReference type="PANTHER" id="PTHR43649:SF30">
    <property type="entry name" value="ABC TRANSPORTER SUBSTRATE-BINDING PROTEIN"/>
    <property type="match status" value="1"/>
</dbReference>
<name>A0ABR8QGQ5_9CELL</name>
<reference evidence="2 3" key="1">
    <citation type="submission" date="2020-08" db="EMBL/GenBank/DDBJ databases">
        <title>A Genomic Blueprint of the Chicken Gut Microbiome.</title>
        <authorList>
            <person name="Gilroy R."/>
            <person name="Ravi A."/>
            <person name="Getino M."/>
            <person name="Pursley I."/>
            <person name="Horton D.L."/>
            <person name="Alikhan N.-F."/>
            <person name="Baker D."/>
            <person name="Gharbi K."/>
            <person name="Hall N."/>
            <person name="Watson M."/>
            <person name="Adriaenssens E.M."/>
            <person name="Foster-Nyarko E."/>
            <person name="Jarju S."/>
            <person name="Secka A."/>
            <person name="Antonio M."/>
            <person name="Oren A."/>
            <person name="Chaudhuri R."/>
            <person name="La Ragione R.M."/>
            <person name="Hildebrand F."/>
            <person name="Pallen M.J."/>
        </authorList>
    </citation>
    <scope>NUCLEOTIDE SEQUENCE [LARGE SCALE GENOMIC DNA]</scope>
    <source>
        <strain evidence="2 3">Sa3CUA2</strain>
    </source>
</reference>
<protein>
    <submittedName>
        <fullName evidence="2">Sugar ABC transporter substrate-binding protein</fullName>
    </submittedName>
</protein>
<dbReference type="Pfam" id="PF01547">
    <property type="entry name" value="SBP_bac_1"/>
    <property type="match status" value="1"/>
</dbReference>
<dbReference type="RefSeq" id="WP_191784265.1">
    <property type="nucleotide sequence ID" value="NZ_JACSQV010000014.1"/>
</dbReference>
<dbReference type="CDD" id="cd13585">
    <property type="entry name" value="PBP2_TMBP_like"/>
    <property type="match status" value="1"/>
</dbReference>
<comment type="caution">
    <text evidence="2">The sequence shown here is derived from an EMBL/GenBank/DDBJ whole genome shotgun (WGS) entry which is preliminary data.</text>
</comment>
<dbReference type="EMBL" id="JACSQV010000014">
    <property type="protein sequence ID" value="MBD7919611.1"/>
    <property type="molecule type" value="Genomic_DNA"/>
</dbReference>
<dbReference type="SUPFAM" id="SSF53850">
    <property type="entry name" value="Periplasmic binding protein-like II"/>
    <property type="match status" value="1"/>
</dbReference>
<dbReference type="InterPro" id="IPR006059">
    <property type="entry name" value="SBP"/>
</dbReference>
<gene>
    <name evidence="2" type="ORF">H9657_15175</name>
</gene>
<feature type="chain" id="PRO_5046659609" evidence="1">
    <location>
        <begin position="34"/>
        <end position="429"/>
    </location>
</feature>